<dbReference type="CDD" id="cd07012">
    <property type="entry name" value="PBP2_Bug_TTT"/>
    <property type="match status" value="1"/>
</dbReference>
<dbReference type="AlphaFoldDB" id="A0A7C1H4E7"/>
<protein>
    <submittedName>
        <fullName evidence="2">Tripartite tricarboxylate transporter substrate binding protein</fullName>
    </submittedName>
</protein>
<accession>A0A7C1H4E7</accession>
<dbReference type="Gene3D" id="3.40.190.10">
    <property type="entry name" value="Periplasmic binding protein-like II"/>
    <property type="match status" value="1"/>
</dbReference>
<proteinExistence type="inferred from homology"/>
<dbReference type="Pfam" id="PF03401">
    <property type="entry name" value="TctC"/>
    <property type="match status" value="1"/>
</dbReference>
<reference evidence="2" key="1">
    <citation type="journal article" date="2020" name="mSystems">
        <title>Genome- and Community-Level Interaction Insights into Carbon Utilization and Element Cycling Functions of Hydrothermarchaeota in Hydrothermal Sediment.</title>
        <authorList>
            <person name="Zhou Z."/>
            <person name="Liu Y."/>
            <person name="Xu W."/>
            <person name="Pan J."/>
            <person name="Luo Z.H."/>
            <person name="Li M."/>
        </authorList>
    </citation>
    <scope>NUCLEOTIDE SEQUENCE [LARGE SCALE GENOMIC DNA]</scope>
    <source>
        <strain evidence="2">SpSt-1179</strain>
    </source>
</reference>
<evidence type="ECO:0000256" key="1">
    <source>
        <dbReference type="ARBA" id="ARBA00006987"/>
    </source>
</evidence>
<dbReference type="EMBL" id="DSBT01000003">
    <property type="protein sequence ID" value="HDP76586.1"/>
    <property type="molecule type" value="Genomic_DNA"/>
</dbReference>
<comment type="caution">
    <text evidence="2">The sequence shown here is derived from an EMBL/GenBank/DDBJ whole genome shotgun (WGS) entry which is preliminary data.</text>
</comment>
<dbReference type="InterPro" id="IPR005064">
    <property type="entry name" value="BUG"/>
</dbReference>
<dbReference type="SUPFAM" id="SSF53850">
    <property type="entry name" value="Periplasmic binding protein-like II"/>
    <property type="match status" value="1"/>
</dbReference>
<sequence length="329" mass="35469">MKKVLLFSLVLVIAVSILASYPTKAVTLVIPWAAGGITDRVGRAFAPYLEKQLGVSVIVLNQPGASGAIGTDFAYSKPADGYTLLLSAETPGVFRVMGTGKLGFDNFEGIMMLVEDMKVVVVPGNSPYQTMDELVTAIKENPGKIKMSYSGPGASGHIQGLLLKEVGLDVSMTPFGGGSPAMLATISGQVDFTFGNIGTVLDYLKTGDLRALAVYTKDERSAAIPEVPPIADAIPEMERYLPLTFPNCILVKEGTPPEVKEFLLEAAQKAVQDAGWLEFTEGSFYNRMHDVQGDDVIDYWNRWTSIVTWLLYDAGVAPNSPADFGIERF</sequence>
<dbReference type="PANTHER" id="PTHR42928">
    <property type="entry name" value="TRICARBOXYLATE-BINDING PROTEIN"/>
    <property type="match status" value="1"/>
</dbReference>
<dbReference type="Proteomes" id="UP000886198">
    <property type="component" value="Unassembled WGS sequence"/>
</dbReference>
<organism evidence="2">
    <name type="scientific">Mesotoga infera</name>
    <dbReference type="NCBI Taxonomy" id="1236046"/>
    <lineage>
        <taxon>Bacteria</taxon>
        <taxon>Thermotogati</taxon>
        <taxon>Thermotogota</taxon>
        <taxon>Thermotogae</taxon>
        <taxon>Kosmotogales</taxon>
        <taxon>Kosmotogaceae</taxon>
        <taxon>Mesotoga</taxon>
    </lineage>
</organism>
<name>A0A7C1H4E7_9BACT</name>
<comment type="similarity">
    <text evidence="1">Belongs to the UPF0065 (bug) family.</text>
</comment>
<evidence type="ECO:0000313" key="2">
    <source>
        <dbReference type="EMBL" id="HDP76586.1"/>
    </source>
</evidence>
<gene>
    <name evidence="2" type="ORF">ENN47_00075</name>
</gene>
<dbReference type="PANTHER" id="PTHR42928:SF5">
    <property type="entry name" value="BLR1237 PROTEIN"/>
    <property type="match status" value="1"/>
</dbReference>
<dbReference type="InterPro" id="IPR042100">
    <property type="entry name" value="Bug_dom1"/>
</dbReference>
<dbReference type="PIRSF" id="PIRSF017082">
    <property type="entry name" value="YflP"/>
    <property type="match status" value="1"/>
</dbReference>
<dbReference type="Gene3D" id="3.40.190.150">
    <property type="entry name" value="Bordetella uptake gene, domain 1"/>
    <property type="match status" value="1"/>
</dbReference>